<comment type="caution">
    <text evidence="3">The sequence shown here is derived from an EMBL/GenBank/DDBJ whole genome shotgun (WGS) entry which is preliminary data.</text>
</comment>
<dbReference type="EMBL" id="CAIIXF020000012">
    <property type="protein sequence ID" value="CAH1800575.1"/>
    <property type="molecule type" value="Genomic_DNA"/>
</dbReference>
<keyword evidence="2" id="KW-1133">Transmembrane helix</keyword>
<keyword evidence="2" id="KW-0472">Membrane</keyword>
<name>A0A8J1UXT1_OWEFU</name>
<feature type="transmembrane region" description="Helical" evidence="2">
    <location>
        <begin position="343"/>
        <end position="370"/>
    </location>
</feature>
<evidence type="ECO:0000313" key="3">
    <source>
        <dbReference type="EMBL" id="CAH1800575.1"/>
    </source>
</evidence>
<dbReference type="PROSITE" id="PS50041">
    <property type="entry name" value="C_TYPE_LECTIN_2"/>
    <property type="match status" value="1"/>
</dbReference>
<protein>
    <submittedName>
        <fullName evidence="3">Uncharacterized protein</fullName>
    </submittedName>
</protein>
<evidence type="ECO:0000256" key="2">
    <source>
        <dbReference type="SAM" id="Phobius"/>
    </source>
</evidence>
<dbReference type="AlphaFoldDB" id="A0A8J1UXT1"/>
<dbReference type="Gene3D" id="3.10.100.10">
    <property type="entry name" value="Mannose-Binding Protein A, subunit A"/>
    <property type="match status" value="1"/>
</dbReference>
<keyword evidence="4" id="KW-1185">Reference proteome</keyword>
<feature type="region of interest" description="Disordered" evidence="1">
    <location>
        <begin position="142"/>
        <end position="265"/>
    </location>
</feature>
<organism evidence="3 4">
    <name type="scientific">Owenia fusiformis</name>
    <name type="common">Polychaete worm</name>
    <dbReference type="NCBI Taxonomy" id="6347"/>
    <lineage>
        <taxon>Eukaryota</taxon>
        <taxon>Metazoa</taxon>
        <taxon>Spiralia</taxon>
        <taxon>Lophotrochozoa</taxon>
        <taxon>Annelida</taxon>
        <taxon>Polychaeta</taxon>
        <taxon>Sedentaria</taxon>
        <taxon>Canalipalpata</taxon>
        <taxon>Sabellida</taxon>
        <taxon>Oweniida</taxon>
        <taxon>Oweniidae</taxon>
        <taxon>Owenia</taxon>
    </lineage>
</organism>
<reference evidence="3" key="1">
    <citation type="submission" date="2022-03" db="EMBL/GenBank/DDBJ databases">
        <authorList>
            <person name="Martin C."/>
        </authorList>
    </citation>
    <scope>NUCLEOTIDE SEQUENCE</scope>
</reference>
<proteinExistence type="predicted"/>
<dbReference type="OrthoDB" id="6271941at2759"/>
<dbReference type="Proteomes" id="UP000749559">
    <property type="component" value="Unassembled WGS sequence"/>
</dbReference>
<dbReference type="InterPro" id="IPR001304">
    <property type="entry name" value="C-type_lectin-like"/>
</dbReference>
<dbReference type="InterPro" id="IPR016187">
    <property type="entry name" value="CTDL_fold"/>
</dbReference>
<evidence type="ECO:0000256" key="1">
    <source>
        <dbReference type="SAM" id="MobiDB-lite"/>
    </source>
</evidence>
<gene>
    <name evidence="3" type="ORF">OFUS_LOCUS24441</name>
</gene>
<accession>A0A8J1UXT1</accession>
<dbReference type="CDD" id="cd00037">
    <property type="entry name" value="CLECT"/>
    <property type="match status" value="1"/>
</dbReference>
<dbReference type="InterPro" id="IPR016186">
    <property type="entry name" value="C-type_lectin-like/link_sf"/>
</dbReference>
<keyword evidence="2" id="KW-0812">Transmembrane</keyword>
<sequence>MGGYLAKPETVLENDFVRTLIHAESDWVFWFGANDNDVENQWKWTDGVVIDSAVIDFYPGATTCCTNPKNRNCCSTTNIQPNNGVGTLTGDPQNCVELRRTWTVNGVPTVQDRHYWNDEICSLETISGGTSNRGYICERPATVTSTTPTTPMPITTTPTTTPTTPMPITTTPTTPMPITTTPTTTPTTPMPITTTPTTPMSITTTPTTTPTTPMPITTTPTTPMPITTAPTTTPTTPMPITTTPTTEIPSNTTPTTTPTTPMQHITTRNTTAPTAARPTLVIPTASTSQTSTMLSITISSTTTAPPRPPIILRGSPLIQGHSKLKASPTAETSFKESDKRVSAISIGVFAMVLLLSVFICIVLVDILTVWKDLKRMPLVRMLRRYWARPKSQSYDDDGFTGI</sequence>
<dbReference type="SUPFAM" id="SSF56436">
    <property type="entry name" value="C-type lectin-like"/>
    <property type="match status" value="1"/>
</dbReference>
<evidence type="ECO:0000313" key="4">
    <source>
        <dbReference type="Proteomes" id="UP000749559"/>
    </source>
</evidence>
<feature type="compositionally biased region" description="Low complexity" evidence="1">
    <location>
        <begin position="144"/>
        <end position="265"/>
    </location>
</feature>